<feature type="domain" description="Glycosyltransferase 2-like" evidence="1">
    <location>
        <begin position="8"/>
        <end position="142"/>
    </location>
</feature>
<dbReference type="Gene3D" id="3.90.550.10">
    <property type="entry name" value="Spore Coat Polysaccharide Biosynthesis Protein SpsA, Chain A"/>
    <property type="match status" value="1"/>
</dbReference>
<evidence type="ECO:0000313" key="3">
    <source>
        <dbReference type="Proteomes" id="UP000306791"/>
    </source>
</evidence>
<dbReference type="Proteomes" id="UP000306791">
    <property type="component" value="Unassembled WGS sequence"/>
</dbReference>
<dbReference type="PANTHER" id="PTHR22916">
    <property type="entry name" value="GLYCOSYLTRANSFERASE"/>
    <property type="match status" value="1"/>
</dbReference>
<sequence length="242" mass="28065">MEFSFMISVVVTFHNERTLAQITLNSILRCRKYCEKFEEPVQLVVVFDSVDAMTKKIVESHPCVRPNDVLLNVNYGDLGFSRNRGISAADGEFVAILDGDDLYSENWLYAAKELIKRKGKHIVCHPEIVVNFGKYNSYAWQIDQEDAGFDPDGLLLSNYWTSWVVAHKEVFASIEYAESNHRQQGFGHEDWHWNCCTIKAGYIHKVVPQTSGFYRRKHSSLLSEQLQNRVYIRKTNFFHCEI</sequence>
<keyword evidence="3" id="KW-1185">Reference proteome</keyword>
<dbReference type="Pfam" id="PF00535">
    <property type="entry name" value="Glycos_transf_2"/>
    <property type="match status" value="1"/>
</dbReference>
<comment type="caution">
    <text evidence="2">The sequence shown here is derived from an EMBL/GenBank/DDBJ whole genome shotgun (WGS) entry which is preliminary data.</text>
</comment>
<evidence type="ECO:0000259" key="1">
    <source>
        <dbReference type="Pfam" id="PF00535"/>
    </source>
</evidence>
<reference evidence="2 3" key="1">
    <citation type="submission" date="2019-05" db="EMBL/GenBank/DDBJ databases">
        <title>Microbulbifer harenosus sp. nov., an alginate-degrading bacterium isolated from coastal sand.</title>
        <authorList>
            <person name="Huang H."/>
            <person name="Mo K."/>
            <person name="Bao S."/>
        </authorList>
    </citation>
    <scope>NUCLEOTIDE SEQUENCE [LARGE SCALE GENOMIC DNA]</scope>
    <source>
        <strain evidence="2 3">HB161719</strain>
    </source>
</reference>
<accession>A0ABY2UK86</accession>
<dbReference type="SUPFAM" id="SSF53448">
    <property type="entry name" value="Nucleotide-diphospho-sugar transferases"/>
    <property type="match status" value="1"/>
</dbReference>
<dbReference type="PANTHER" id="PTHR22916:SF3">
    <property type="entry name" value="UDP-GLCNAC:BETAGAL BETA-1,3-N-ACETYLGLUCOSAMINYLTRANSFERASE-LIKE PROTEIN 1"/>
    <property type="match status" value="1"/>
</dbReference>
<organism evidence="2 3">
    <name type="scientific">Microbulbifer harenosus</name>
    <dbReference type="NCBI Taxonomy" id="2576840"/>
    <lineage>
        <taxon>Bacteria</taxon>
        <taxon>Pseudomonadati</taxon>
        <taxon>Pseudomonadota</taxon>
        <taxon>Gammaproteobacteria</taxon>
        <taxon>Cellvibrionales</taxon>
        <taxon>Microbulbiferaceae</taxon>
        <taxon>Microbulbifer</taxon>
    </lineage>
</organism>
<proteinExistence type="predicted"/>
<dbReference type="CDD" id="cd00761">
    <property type="entry name" value="Glyco_tranf_GTA_type"/>
    <property type="match status" value="1"/>
</dbReference>
<dbReference type="InterPro" id="IPR001173">
    <property type="entry name" value="Glyco_trans_2-like"/>
</dbReference>
<protein>
    <submittedName>
        <fullName evidence="2">Glycosyltransferase family 2 protein</fullName>
    </submittedName>
</protein>
<dbReference type="EMBL" id="VANI01000005">
    <property type="protein sequence ID" value="TLM78657.1"/>
    <property type="molecule type" value="Genomic_DNA"/>
</dbReference>
<dbReference type="InterPro" id="IPR029044">
    <property type="entry name" value="Nucleotide-diphossugar_trans"/>
</dbReference>
<evidence type="ECO:0000313" key="2">
    <source>
        <dbReference type="EMBL" id="TLM78657.1"/>
    </source>
</evidence>
<name>A0ABY2UK86_9GAMM</name>
<gene>
    <name evidence="2" type="ORF">FDY93_05200</name>
</gene>